<gene>
    <name evidence="2" type="ORF">CC77DRAFT_320447</name>
</gene>
<evidence type="ECO:0000313" key="3">
    <source>
        <dbReference type="Proteomes" id="UP000077248"/>
    </source>
</evidence>
<dbReference type="KEGG" id="aalt:CC77DRAFT_320447"/>
<reference evidence="2 3" key="1">
    <citation type="submission" date="2016-05" db="EMBL/GenBank/DDBJ databases">
        <title>Comparative analysis of secretome profiles of manganese(II)-oxidizing ascomycete fungi.</title>
        <authorList>
            <consortium name="DOE Joint Genome Institute"/>
            <person name="Zeiner C.A."/>
            <person name="Purvine S.O."/>
            <person name="Zink E.M."/>
            <person name="Wu S."/>
            <person name="Pasa-Tolic L."/>
            <person name="Chaput D.L."/>
            <person name="Haridas S."/>
            <person name="Grigoriev I.V."/>
            <person name="Santelli C.M."/>
            <person name="Hansel C.M."/>
        </authorList>
    </citation>
    <scope>NUCLEOTIDE SEQUENCE [LARGE SCALE GENOMIC DNA]</scope>
    <source>
        <strain evidence="2 3">SRC1lrK2f</strain>
    </source>
</reference>
<dbReference type="GeneID" id="29116836"/>
<evidence type="ECO:0000313" key="2">
    <source>
        <dbReference type="EMBL" id="OAG25398.1"/>
    </source>
</evidence>
<feature type="transmembrane region" description="Helical" evidence="1">
    <location>
        <begin position="161"/>
        <end position="177"/>
    </location>
</feature>
<protein>
    <submittedName>
        <fullName evidence="2">Uncharacterized protein</fullName>
    </submittedName>
</protein>
<organism evidence="2 3">
    <name type="scientific">Alternaria alternata</name>
    <name type="common">Alternaria rot fungus</name>
    <name type="synonym">Torula alternata</name>
    <dbReference type="NCBI Taxonomy" id="5599"/>
    <lineage>
        <taxon>Eukaryota</taxon>
        <taxon>Fungi</taxon>
        <taxon>Dikarya</taxon>
        <taxon>Ascomycota</taxon>
        <taxon>Pezizomycotina</taxon>
        <taxon>Dothideomycetes</taxon>
        <taxon>Pleosporomycetidae</taxon>
        <taxon>Pleosporales</taxon>
        <taxon>Pleosporineae</taxon>
        <taxon>Pleosporaceae</taxon>
        <taxon>Alternaria</taxon>
        <taxon>Alternaria sect. Alternaria</taxon>
        <taxon>Alternaria alternata complex</taxon>
    </lineage>
</organism>
<keyword evidence="3" id="KW-1185">Reference proteome</keyword>
<keyword evidence="1" id="KW-1133">Transmembrane helix</keyword>
<evidence type="ECO:0000256" key="1">
    <source>
        <dbReference type="SAM" id="Phobius"/>
    </source>
</evidence>
<dbReference type="Proteomes" id="UP000077248">
    <property type="component" value="Unassembled WGS sequence"/>
</dbReference>
<keyword evidence="1" id="KW-0472">Membrane</keyword>
<keyword evidence="1" id="KW-0812">Transmembrane</keyword>
<dbReference type="EMBL" id="KV441470">
    <property type="protein sequence ID" value="OAG25398.1"/>
    <property type="molecule type" value="Genomic_DNA"/>
</dbReference>
<dbReference type="AlphaFoldDB" id="A0A177E0V9"/>
<accession>A0A177E0V9</accession>
<proteinExistence type="predicted"/>
<name>A0A177E0V9_ALTAL</name>
<dbReference type="VEuPathDB" id="FungiDB:CC77DRAFT_320447"/>
<sequence>MLARVPPTPLYHRRIIIQVVRQTSFNHIAQRVSANYQQTSRPHLKHGICSSRKSSRCSARSHLSISCAQPQLLTSSTGLTLKIVIFSMRACGWSCPTSLGTSGRERVTARLANINKLTLHLPCNIYRQLTLSKHSIDTAHSCTILPDRSFAKRLNVPHNRLYAISSICFIIFILYFFQNKSQIHSISGLCCSLSRSVACEDTSLHPILRFLSRSGCG</sequence>
<dbReference type="RefSeq" id="XP_018390819.1">
    <property type="nucleotide sequence ID" value="XM_018531242.1"/>
</dbReference>